<dbReference type="PANTHER" id="PTHR24421">
    <property type="entry name" value="NITRATE/NITRITE SENSOR PROTEIN NARX-RELATED"/>
    <property type="match status" value="1"/>
</dbReference>
<reference evidence="7" key="1">
    <citation type="journal article" date="2019" name="Int. J. Syst. Evol. Microbiol.">
        <title>The Global Catalogue of Microorganisms (GCM) 10K type strain sequencing project: providing services to taxonomists for standard genome sequencing and annotation.</title>
        <authorList>
            <consortium name="The Broad Institute Genomics Platform"/>
            <consortium name="The Broad Institute Genome Sequencing Center for Infectious Disease"/>
            <person name="Wu L."/>
            <person name="Ma J."/>
        </authorList>
    </citation>
    <scope>NUCLEOTIDE SEQUENCE [LARGE SCALE GENOMIC DNA]</scope>
    <source>
        <strain evidence="7">CGMCC 4.1469</strain>
    </source>
</reference>
<evidence type="ECO:0000313" key="7">
    <source>
        <dbReference type="Proteomes" id="UP001596052"/>
    </source>
</evidence>
<dbReference type="SUPFAM" id="SSF55874">
    <property type="entry name" value="ATPase domain of HSP90 chaperone/DNA topoisomerase II/histidine kinase"/>
    <property type="match status" value="1"/>
</dbReference>
<dbReference type="EC" id="2.7.13.3" evidence="2"/>
<evidence type="ECO:0000313" key="6">
    <source>
        <dbReference type="EMBL" id="MFC5455300.1"/>
    </source>
</evidence>
<evidence type="ECO:0000256" key="3">
    <source>
        <dbReference type="ARBA" id="ARBA00022679"/>
    </source>
</evidence>
<dbReference type="InterPro" id="IPR050482">
    <property type="entry name" value="Sensor_HK_TwoCompSys"/>
</dbReference>
<evidence type="ECO:0000256" key="5">
    <source>
        <dbReference type="ARBA" id="ARBA00023012"/>
    </source>
</evidence>
<evidence type="ECO:0000256" key="1">
    <source>
        <dbReference type="ARBA" id="ARBA00000085"/>
    </source>
</evidence>
<keyword evidence="7" id="KW-1185">Reference proteome</keyword>
<dbReference type="PANTHER" id="PTHR24421:SF10">
    <property type="entry name" value="NITRATE_NITRITE SENSOR PROTEIN NARQ"/>
    <property type="match status" value="1"/>
</dbReference>
<dbReference type="Gene3D" id="3.30.565.10">
    <property type="entry name" value="Histidine kinase-like ATPase, C-terminal domain"/>
    <property type="match status" value="1"/>
</dbReference>
<accession>A0ABW0KPD3</accession>
<keyword evidence="3" id="KW-0808">Transferase</keyword>
<sequence>MHPPSLDEIERNSASTLLQSLSCLLQEEDAQRVDLAHVLHKDMAGGLVACASLGEMVRHELANGGDPAIVTKLLGSLDSTLRQTLQLVRDLTEKQFPPVLKAFGLHVALQQLVRNIGETFAGSIVLHISGDEPAFDLASRLNLFRIMQSLLKHCVRFADTSWVEVSCRASAEKLEITIDHDGGDSVWTENVDGSEMALVEARCLLLGSRMQLIGSGPGGSSRISITALPTPLQSAA</sequence>
<keyword evidence="5" id="KW-0902">Two-component regulatory system</keyword>
<dbReference type="Proteomes" id="UP001596052">
    <property type="component" value="Unassembled WGS sequence"/>
</dbReference>
<dbReference type="EMBL" id="JBHSMQ010000003">
    <property type="protein sequence ID" value="MFC5455300.1"/>
    <property type="molecule type" value="Genomic_DNA"/>
</dbReference>
<keyword evidence="4" id="KW-0418">Kinase</keyword>
<evidence type="ECO:0000256" key="2">
    <source>
        <dbReference type="ARBA" id="ARBA00012438"/>
    </source>
</evidence>
<comment type="catalytic activity">
    <reaction evidence="1">
        <text>ATP + protein L-histidine = ADP + protein N-phospho-L-histidine.</text>
        <dbReference type="EC" id="2.7.13.3"/>
    </reaction>
</comment>
<gene>
    <name evidence="6" type="ORF">ACFQDI_10570</name>
</gene>
<evidence type="ECO:0000256" key="4">
    <source>
        <dbReference type="ARBA" id="ARBA00022777"/>
    </source>
</evidence>
<dbReference type="RefSeq" id="WP_377166243.1">
    <property type="nucleotide sequence ID" value="NZ_JBHSMQ010000003.1"/>
</dbReference>
<comment type="caution">
    <text evidence="6">The sequence shown here is derived from an EMBL/GenBank/DDBJ whole genome shotgun (WGS) entry which is preliminary data.</text>
</comment>
<proteinExistence type="predicted"/>
<name>A0ABW0KPD3_9BACT</name>
<protein>
    <recommendedName>
        <fullName evidence="2">histidine kinase</fullName>
        <ecNumber evidence="2">2.7.13.3</ecNumber>
    </recommendedName>
</protein>
<dbReference type="InterPro" id="IPR036890">
    <property type="entry name" value="HATPase_C_sf"/>
</dbReference>
<organism evidence="6 7">
    <name type="scientific">Prosthecobacter fluviatilis</name>
    <dbReference type="NCBI Taxonomy" id="445931"/>
    <lineage>
        <taxon>Bacteria</taxon>
        <taxon>Pseudomonadati</taxon>
        <taxon>Verrucomicrobiota</taxon>
        <taxon>Verrucomicrobiia</taxon>
        <taxon>Verrucomicrobiales</taxon>
        <taxon>Verrucomicrobiaceae</taxon>
        <taxon>Prosthecobacter</taxon>
    </lineage>
</organism>